<dbReference type="Gene3D" id="2.40.50.100">
    <property type="match status" value="1"/>
</dbReference>
<dbReference type="Gene3D" id="2.40.420.20">
    <property type="match status" value="1"/>
</dbReference>
<evidence type="ECO:0000256" key="2">
    <source>
        <dbReference type="SAM" id="Coils"/>
    </source>
</evidence>
<gene>
    <name evidence="7" type="ORF">P4826_13820</name>
</gene>
<dbReference type="InterPro" id="IPR058637">
    <property type="entry name" value="YknX-like_C"/>
</dbReference>
<evidence type="ECO:0000313" key="8">
    <source>
        <dbReference type="Proteomes" id="UP001303211"/>
    </source>
</evidence>
<dbReference type="RefSeq" id="WP_317700962.1">
    <property type="nucleotide sequence ID" value="NZ_CP136921.1"/>
</dbReference>
<evidence type="ECO:0000313" key="7">
    <source>
        <dbReference type="EMBL" id="WOO31483.1"/>
    </source>
</evidence>
<keyword evidence="8" id="KW-1185">Reference proteome</keyword>
<dbReference type="Gene3D" id="1.10.287.470">
    <property type="entry name" value="Helix hairpin bin"/>
    <property type="match status" value="1"/>
</dbReference>
<name>A0ABZ0J0D1_9BURK</name>
<evidence type="ECO:0000256" key="4">
    <source>
        <dbReference type="SAM" id="SignalP"/>
    </source>
</evidence>
<evidence type="ECO:0000259" key="5">
    <source>
        <dbReference type="Pfam" id="PF25954"/>
    </source>
</evidence>
<sequence>MKHSLLIALAGLGLLAAASPLPTAAAAATTTASAPRPALTVSTTQPRRESLARRLPANGSVAAWQEASIGSESSGLRLAEVLVNVGEQVRAGQLLARFADDSVRADLAQARAALQEARAALAQAQANAERARALSATGAMSQQEILQYTTAAQTAQARVAASQAQLEAQQLRLKHTRVLAPDAGVISARLATVGAVAGPGTELFRMLRRGRLEWRAEVGSSDLPLLRAGGRAMVTAASGAQVEGRVRVLAPTVDAATRNALVYVDLPEHPDIRAGMFARGEFVLGQHEALTVPLAAVVVRDGFSQVFEVGADGRVLMRRVQTGQRNADRVEITTGLTPEARVVQQGGAFLNDGDLVRVAPSDSAQKQLAAPVK</sequence>
<accession>A0ABZ0J0D1</accession>
<dbReference type="SUPFAM" id="SSF111369">
    <property type="entry name" value="HlyD-like secretion proteins"/>
    <property type="match status" value="1"/>
</dbReference>
<organism evidence="7 8">
    <name type="scientific">Diaphorobacter limosus</name>
    <dbReference type="NCBI Taxonomy" id="3036128"/>
    <lineage>
        <taxon>Bacteria</taxon>
        <taxon>Pseudomonadati</taxon>
        <taxon>Pseudomonadota</taxon>
        <taxon>Betaproteobacteria</taxon>
        <taxon>Burkholderiales</taxon>
        <taxon>Comamonadaceae</taxon>
        <taxon>Diaphorobacter</taxon>
    </lineage>
</organism>
<evidence type="ECO:0000256" key="1">
    <source>
        <dbReference type="ARBA" id="ARBA00009477"/>
    </source>
</evidence>
<comment type="similarity">
    <text evidence="1">Belongs to the membrane fusion protein (MFP) (TC 8.A.1) family.</text>
</comment>
<dbReference type="Gene3D" id="2.40.30.170">
    <property type="match status" value="1"/>
</dbReference>
<dbReference type="Proteomes" id="UP001303211">
    <property type="component" value="Chromosome"/>
</dbReference>
<dbReference type="PANTHER" id="PTHR30469:SF15">
    <property type="entry name" value="HLYD FAMILY OF SECRETION PROTEINS"/>
    <property type="match status" value="1"/>
</dbReference>
<dbReference type="PANTHER" id="PTHR30469">
    <property type="entry name" value="MULTIDRUG RESISTANCE PROTEIN MDTA"/>
    <property type="match status" value="1"/>
</dbReference>
<feature type="chain" id="PRO_5047077880" evidence="4">
    <location>
        <begin position="28"/>
        <end position="373"/>
    </location>
</feature>
<keyword evidence="4" id="KW-0732">Signal</keyword>
<evidence type="ECO:0000256" key="3">
    <source>
        <dbReference type="SAM" id="MobiDB-lite"/>
    </source>
</evidence>
<feature type="domain" description="CusB-like beta-barrel" evidence="5">
    <location>
        <begin position="216"/>
        <end position="281"/>
    </location>
</feature>
<proteinExistence type="inferred from homology"/>
<feature type="domain" description="YknX-like C-terminal permuted SH3-like" evidence="6">
    <location>
        <begin position="289"/>
        <end position="358"/>
    </location>
</feature>
<keyword evidence="2" id="KW-0175">Coiled coil</keyword>
<dbReference type="EMBL" id="CP136921">
    <property type="protein sequence ID" value="WOO31483.1"/>
    <property type="molecule type" value="Genomic_DNA"/>
</dbReference>
<dbReference type="InterPro" id="IPR058792">
    <property type="entry name" value="Beta-barrel_RND_2"/>
</dbReference>
<dbReference type="NCBIfam" id="TIGR01730">
    <property type="entry name" value="RND_mfp"/>
    <property type="match status" value="1"/>
</dbReference>
<feature type="region of interest" description="Disordered" evidence="3">
    <location>
        <begin position="28"/>
        <end position="49"/>
    </location>
</feature>
<protein>
    <submittedName>
        <fullName evidence="7">Efflux RND transporter periplasmic adaptor subunit</fullName>
    </submittedName>
</protein>
<reference evidence="7 8" key="1">
    <citation type="submission" date="2023-03" db="EMBL/GenBank/DDBJ databases">
        <title>Diaphorobacter basophil sp. nov., isolated from a sewage-treatment plant.</title>
        <authorList>
            <person name="Yang K."/>
        </authorList>
    </citation>
    <scope>NUCLEOTIDE SEQUENCE [LARGE SCALE GENOMIC DNA]</scope>
    <source>
        <strain evidence="7 8">Y-1</strain>
    </source>
</reference>
<feature type="compositionally biased region" description="Low complexity" evidence="3">
    <location>
        <begin position="28"/>
        <end position="40"/>
    </location>
</feature>
<dbReference type="Pfam" id="PF25989">
    <property type="entry name" value="YknX_C"/>
    <property type="match status" value="1"/>
</dbReference>
<dbReference type="InterPro" id="IPR006143">
    <property type="entry name" value="RND_pump_MFP"/>
</dbReference>
<feature type="coiled-coil region" evidence="2">
    <location>
        <begin position="107"/>
        <end position="172"/>
    </location>
</feature>
<feature type="signal peptide" evidence="4">
    <location>
        <begin position="1"/>
        <end position="27"/>
    </location>
</feature>
<evidence type="ECO:0000259" key="6">
    <source>
        <dbReference type="Pfam" id="PF25989"/>
    </source>
</evidence>
<dbReference type="Pfam" id="PF25954">
    <property type="entry name" value="Beta-barrel_RND_2"/>
    <property type="match status" value="1"/>
</dbReference>